<organism evidence="2 3">
    <name type="scientific">Batillaria attramentaria</name>
    <dbReference type="NCBI Taxonomy" id="370345"/>
    <lineage>
        <taxon>Eukaryota</taxon>
        <taxon>Metazoa</taxon>
        <taxon>Spiralia</taxon>
        <taxon>Lophotrochozoa</taxon>
        <taxon>Mollusca</taxon>
        <taxon>Gastropoda</taxon>
        <taxon>Caenogastropoda</taxon>
        <taxon>Sorbeoconcha</taxon>
        <taxon>Cerithioidea</taxon>
        <taxon>Batillariidae</taxon>
        <taxon>Batillaria</taxon>
    </lineage>
</organism>
<evidence type="ECO:0000313" key="2">
    <source>
        <dbReference type="EMBL" id="KAK7503206.1"/>
    </source>
</evidence>
<dbReference type="SUPFAM" id="SSF53474">
    <property type="entry name" value="alpha/beta-Hydrolases"/>
    <property type="match status" value="1"/>
</dbReference>
<keyword evidence="3" id="KW-1185">Reference proteome</keyword>
<sequence>MASDEQLKTMAPAYVLTAGYDVLRDDGLIYAQRLRKVKVPVKLAHYTEGFHGMIFFFDGPIPFAVGHRAMSDLVDYLKENV</sequence>
<reference evidence="2 3" key="1">
    <citation type="journal article" date="2023" name="Sci. Data">
        <title>Genome assembly of the Korean intertidal mud-creeper Batillaria attramentaria.</title>
        <authorList>
            <person name="Patra A.K."/>
            <person name="Ho P.T."/>
            <person name="Jun S."/>
            <person name="Lee S.J."/>
            <person name="Kim Y."/>
            <person name="Won Y.J."/>
        </authorList>
    </citation>
    <scope>NUCLEOTIDE SEQUENCE [LARGE SCALE GENOMIC DNA]</scope>
    <source>
        <strain evidence="2">Wonlab-2016</strain>
    </source>
</reference>
<dbReference type="EMBL" id="JACVVK020000021">
    <property type="protein sequence ID" value="KAK7503206.1"/>
    <property type="molecule type" value="Genomic_DNA"/>
</dbReference>
<evidence type="ECO:0000313" key="3">
    <source>
        <dbReference type="Proteomes" id="UP001519460"/>
    </source>
</evidence>
<accession>A0ABD0LVT6</accession>
<protein>
    <recommendedName>
        <fullName evidence="1">Alpha/beta hydrolase fold-3 domain-containing protein</fullName>
    </recommendedName>
</protein>
<dbReference type="InterPro" id="IPR013094">
    <property type="entry name" value="AB_hydrolase_3"/>
</dbReference>
<dbReference type="InterPro" id="IPR029058">
    <property type="entry name" value="AB_hydrolase_fold"/>
</dbReference>
<dbReference type="Pfam" id="PF07859">
    <property type="entry name" value="Abhydrolase_3"/>
    <property type="match status" value="1"/>
</dbReference>
<dbReference type="AlphaFoldDB" id="A0ABD0LVT6"/>
<comment type="caution">
    <text evidence="2">The sequence shown here is derived from an EMBL/GenBank/DDBJ whole genome shotgun (WGS) entry which is preliminary data.</text>
</comment>
<evidence type="ECO:0000259" key="1">
    <source>
        <dbReference type="Pfam" id="PF07859"/>
    </source>
</evidence>
<proteinExistence type="predicted"/>
<feature type="domain" description="Alpha/beta hydrolase fold-3" evidence="1">
    <location>
        <begin position="5"/>
        <end position="54"/>
    </location>
</feature>
<gene>
    <name evidence="2" type="ORF">BaRGS_00005471</name>
</gene>
<dbReference type="Gene3D" id="3.40.50.1820">
    <property type="entry name" value="alpha/beta hydrolase"/>
    <property type="match status" value="1"/>
</dbReference>
<name>A0ABD0LVT6_9CAEN</name>
<dbReference type="Proteomes" id="UP001519460">
    <property type="component" value="Unassembled WGS sequence"/>
</dbReference>